<comment type="caution">
    <text evidence="2">The sequence shown here is derived from an EMBL/GenBank/DDBJ whole genome shotgun (WGS) entry which is preliminary data.</text>
</comment>
<feature type="region of interest" description="Disordered" evidence="1">
    <location>
        <begin position="1"/>
        <end position="21"/>
    </location>
</feature>
<sequence>MRIEAWKEGEKERHGRKEKKRKVGVQLCGILVRLVRRAEEEGGCESVELCEIWLIGEM</sequence>
<protein>
    <submittedName>
        <fullName evidence="2">Uncharacterized protein</fullName>
    </submittedName>
</protein>
<reference evidence="2" key="1">
    <citation type="submission" date="2020-09" db="EMBL/GenBank/DDBJ databases">
        <title>Genome-Enabled Discovery of Anthraquinone Biosynthesis in Senna tora.</title>
        <authorList>
            <person name="Kang S.-H."/>
            <person name="Pandey R.P."/>
            <person name="Lee C.-M."/>
            <person name="Sim J.-S."/>
            <person name="Jeong J.-T."/>
            <person name="Choi B.-S."/>
            <person name="Jung M."/>
            <person name="Ginzburg D."/>
            <person name="Zhao K."/>
            <person name="Won S.Y."/>
            <person name="Oh T.-J."/>
            <person name="Yu Y."/>
            <person name="Kim N.-H."/>
            <person name="Lee O.R."/>
            <person name="Lee T.-H."/>
            <person name="Bashyal P."/>
            <person name="Kim T.-S."/>
            <person name="Lee W.-H."/>
            <person name="Kawkins C."/>
            <person name="Kim C.-K."/>
            <person name="Kim J.S."/>
            <person name="Ahn B.O."/>
            <person name="Rhee S.Y."/>
            <person name="Sohng J.K."/>
        </authorList>
    </citation>
    <scope>NUCLEOTIDE SEQUENCE</scope>
    <source>
        <tissue evidence="2">Leaf</tissue>
    </source>
</reference>
<accession>A0A834TUT7</accession>
<evidence type="ECO:0000313" key="2">
    <source>
        <dbReference type="EMBL" id="KAF7827156.1"/>
    </source>
</evidence>
<evidence type="ECO:0000256" key="1">
    <source>
        <dbReference type="SAM" id="MobiDB-lite"/>
    </source>
</evidence>
<organism evidence="2 3">
    <name type="scientific">Senna tora</name>
    <dbReference type="NCBI Taxonomy" id="362788"/>
    <lineage>
        <taxon>Eukaryota</taxon>
        <taxon>Viridiplantae</taxon>
        <taxon>Streptophyta</taxon>
        <taxon>Embryophyta</taxon>
        <taxon>Tracheophyta</taxon>
        <taxon>Spermatophyta</taxon>
        <taxon>Magnoliopsida</taxon>
        <taxon>eudicotyledons</taxon>
        <taxon>Gunneridae</taxon>
        <taxon>Pentapetalae</taxon>
        <taxon>rosids</taxon>
        <taxon>fabids</taxon>
        <taxon>Fabales</taxon>
        <taxon>Fabaceae</taxon>
        <taxon>Caesalpinioideae</taxon>
        <taxon>Cassia clade</taxon>
        <taxon>Senna</taxon>
    </lineage>
</organism>
<dbReference type="Proteomes" id="UP000634136">
    <property type="component" value="Unassembled WGS sequence"/>
</dbReference>
<evidence type="ECO:0000313" key="3">
    <source>
        <dbReference type="Proteomes" id="UP000634136"/>
    </source>
</evidence>
<dbReference type="EMBL" id="JAAIUW010000006">
    <property type="protein sequence ID" value="KAF7827156.1"/>
    <property type="molecule type" value="Genomic_DNA"/>
</dbReference>
<gene>
    <name evidence="2" type="ORF">G2W53_018320</name>
</gene>
<keyword evidence="3" id="KW-1185">Reference proteome</keyword>
<feature type="compositionally biased region" description="Basic and acidic residues" evidence="1">
    <location>
        <begin position="1"/>
        <end position="15"/>
    </location>
</feature>
<proteinExistence type="predicted"/>
<dbReference type="AlphaFoldDB" id="A0A834TUT7"/>
<name>A0A834TUT7_9FABA</name>